<dbReference type="InterPro" id="IPR023393">
    <property type="entry name" value="START-like_dom_sf"/>
</dbReference>
<dbReference type="Proteomes" id="UP000012128">
    <property type="component" value="Unassembled WGS sequence"/>
</dbReference>
<comment type="similarity">
    <text evidence="1">Belongs to the AHA1 family.</text>
</comment>
<evidence type="ECO:0000313" key="3">
    <source>
        <dbReference type="EMBL" id="EMM84408.1"/>
    </source>
</evidence>
<evidence type="ECO:0000256" key="1">
    <source>
        <dbReference type="ARBA" id="ARBA00006817"/>
    </source>
</evidence>
<feature type="domain" description="Activator of Hsp90 ATPase homologue 1/2-like C-terminal" evidence="2">
    <location>
        <begin position="22"/>
        <end position="162"/>
    </location>
</feature>
<name>M6GHD3_LEPIR</name>
<dbReference type="EMBL" id="AFLW02000016">
    <property type="protein sequence ID" value="EMM84408.1"/>
    <property type="molecule type" value="Genomic_DNA"/>
</dbReference>
<dbReference type="Pfam" id="PF08327">
    <property type="entry name" value="AHSA1"/>
    <property type="match status" value="1"/>
</dbReference>
<dbReference type="CDD" id="cd08896">
    <property type="entry name" value="SRPBCC_CalC_Aha1-like_3"/>
    <property type="match status" value="1"/>
</dbReference>
<organism evidence="3 4">
    <name type="scientific">Leptospira interrogans str. 2006001854</name>
    <dbReference type="NCBI Taxonomy" id="1001590"/>
    <lineage>
        <taxon>Bacteria</taxon>
        <taxon>Pseudomonadati</taxon>
        <taxon>Spirochaetota</taxon>
        <taxon>Spirochaetia</taxon>
        <taxon>Leptospirales</taxon>
        <taxon>Leptospiraceae</taxon>
        <taxon>Leptospira</taxon>
    </lineage>
</organism>
<dbReference type="AlphaFoldDB" id="M6GHD3"/>
<dbReference type="PANTHER" id="PTHR36929">
    <property type="entry name" value="ATTACHMENT SUBUNIT, PUTATIVE-RELATED"/>
    <property type="match status" value="1"/>
</dbReference>
<dbReference type="PANTHER" id="PTHR36929:SF5">
    <property type="entry name" value="BLR6751 PROTEIN"/>
    <property type="match status" value="1"/>
</dbReference>
<dbReference type="InterPro" id="IPR013538">
    <property type="entry name" value="ASHA1/2-like_C"/>
</dbReference>
<accession>M6GHD3</accession>
<dbReference type="SUPFAM" id="SSF55961">
    <property type="entry name" value="Bet v1-like"/>
    <property type="match status" value="1"/>
</dbReference>
<evidence type="ECO:0000313" key="4">
    <source>
        <dbReference type="Proteomes" id="UP000012128"/>
    </source>
</evidence>
<sequence length="180" mass="20943">MTAQIYPQLDPKLDLVLERIIDVPRELVWKVWTTPEHLKPWFCPSPWKTIDCEIDLRPGGIFRTTMQSPEGENFPNLGCYLEIIPNERLVWTDALQPGFRPSPDPNHPFGFFTAIVTMETHGTGTKYRATAIHGNETNRKKHEDMGFHEGWGTALDQLVVYVKKTFFKKNWKWVESIINF</sequence>
<proteinExistence type="inferred from homology"/>
<reference evidence="3 4" key="1">
    <citation type="submission" date="2013-01" db="EMBL/GenBank/DDBJ databases">
        <authorList>
            <person name="Harkins D.M."/>
            <person name="Durkin A.S."/>
            <person name="Brinkac L.M."/>
            <person name="Haft D.H."/>
            <person name="Selengut J.D."/>
            <person name="Sanka R."/>
            <person name="DePew J."/>
            <person name="Purushe J."/>
            <person name="Hospenthal D.R."/>
            <person name="Murray C.K."/>
            <person name="Pimentel G."/>
            <person name="Wasfy M."/>
            <person name="Parker T."/>
            <person name="Miller R.S."/>
            <person name="Vinetz J.M."/>
            <person name="Sutton G.G."/>
            <person name="Nierman W.C."/>
            <person name="Fouts D.E."/>
        </authorList>
    </citation>
    <scope>NUCLEOTIDE SEQUENCE [LARGE SCALE GENOMIC DNA]</scope>
    <source>
        <strain evidence="3 4">2006001854</strain>
    </source>
</reference>
<comment type="caution">
    <text evidence="3">The sequence shown here is derived from an EMBL/GenBank/DDBJ whole genome shotgun (WGS) entry which is preliminary data.</text>
</comment>
<evidence type="ECO:0000259" key="2">
    <source>
        <dbReference type="Pfam" id="PF08327"/>
    </source>
</evidence>
<protein>
    <recommendedName>
        <fullName evidence="2">Activator of Hsp90 ATPase homologue 1/2-like C-terminal domain-containing protein</fullName>
    </recommendedName>
</protein>
<gene>
    <name evidence="3" type="ORF">LEP1GSC037_5233</name>
</gene>
<dbReference type="Gene3D" id="3.30.530.20">
    <property type="match status" value="1"/>
</dbReference>